<dbReference type="KEGG" id="ssm:Spirs_2657"/>
<dbReference type="STRING" id="573413.Spirs_2657"/>
<dbReference type="InterPro" id="IPR050809">
    <property type="entry name" value="UgpAE/MalFG_permease"/>
</dbReference>
<evidence type="ECO:0000256" key="7">
    <source>
        <dbReference type="RuleBase" id="RU363032"/>
    </source>
</evidence>
<comment type="subcellular location">
    <subcellularLocation>
        <location evidence="1 7">Cell membrane</location>
        <topology evidence="1 7">Multi-pass membrane protein</topology>
    </subcellularLocation>
</comment>
<evidence type="ECO:0000256" key="2">
    <source>
        <dbReference type="ARBA" id="ARBA00022448"/>
    </source>
</evidence>
<dbReference type="GO" id="GO:0005886">
    <property type="term" value="C:plasma membrane"/>
    <property type="evidence" value="ECO:0007669"/>
    <property type="project" value="UniProtKB-SubCell"/>
</dbReference>
<feature type="transmembrane region" description="Helical" evidence="7">
    <location>
        <begin position="12"/>
        <end position="32"/>
    </location>
</feature>
<evidence type="ECO:0000313" key="10">
    <source>
        <dbReference type="Proteomes" id="UP000002318"/>
    </source>
</evidence>
<evidence type="ECO:0000256" key="6">
    <source>
        <dbReference type="ARBA" id="ARBA00023136"/>
    </source>
</evidence>
<dbReference type="PANTHER" id="PTHR43227:SF7">
    <property type="entry name" value="ARABINOOLIGOSACCHARIDES TRANSPORT SYSTEM PERMEASE PROTEIN ARAP"/>
    <property type="match status" value="1"/>
</dbReference>
<gene>
    <name evidence="9" type="ordered locus">Spirs_2657</name>
</gene>
<evidence type="ECO:0000313" key="9">
    <source>
        <dbReference type="EMBL" id="ADK81764.1"/>
    </source>
</evidence>
<organism evidence="9 10">
    <name type="scientific">Sediminispirochaeta smaragdinae (strain DSM 11293 / JCM 15392 / SEBR 4228)</name>
    <name type="common">Spirochaeta smaragdinae</name>
    <dbReference type="NCBI Taxonomy" id="573413"/>
    <lineage>
        <taxon>Bacteria</taxon>
        <taxon>Pseudomonadati</taxon>
        <taxon>Spirochaetota</taxon>
        <taxon>Spirochaetia</taxon>
        <taxon>Spirochaetales</taxon>
        <taxon>Spirochaetaceae</taxon>
        <taxon>Sediminispirochaeta</taxon>
    </lineage>
</organism>
<feature type="transmembrane region" description="Helical" evidence="7">
    <location>
        <begin position="209"/>
        <end position="229"/>
    </location>
</feature>
<dbReference type="SUPFAM" id="SSF161098">
    <property type="entry name" value="MetI-like"/>
    <property type="match status" value="1"/>
</dbReference>
<feature type="transmembrane region" description="Helical" evidence="7">
    <location>
        <begin position="264"/>
        <end position="284"/>
    </location>
</feature>
<keyword evidence="3" id="KW-1003">Cell membrane</keyword>
<protein>
    <submittedName>
        <fullName evidence="9">Binding-protein-dependent transport systems inner membrane component</fullName>
    </submittedName>
</protein>
<feature type="transmembrane region" description="Helical" evidence="7">
    <location>
        <begin position="146"/>
        <end position="166"/>
    </location>
</feature>
<accession>E1R4M3</accession>
<dbReference type="HOGENOM" id="CLU_016047_0_2_12"/>
<comment type="similarity">
    <text evidence="7">Belongs to the binding-protein-dependent transport system permease family.</text>
</comment>
<dbReference type="GO" id="GO:0055085">
    <property type="term" value="P:transmembrane transport"/>
    <property type="evidence" value="ECO:0007669"/>
    <property type="project" value="InterPro"/>
</dbReference>
<evidence type="ECO:0000256" key="3">
    <source>
        <dbReference type="ARBA" id="ARBA00022475"/>
    </source>
</evidence>
<dbReference type="InterPro" id="IPR000515">
    <property type="entry name" value="MetI-like"/>
</dbReference>
<keyword evidence="4 7" id="KW-0812">Transmembrane</keyword>
<keyword evidence="10" id="KW-1185">Reference proteome</keyword>
<dbReference type="AlphaFoldDB" id="E1R4M3"/>
<feature type="domain" description="ABC transmembrane type-1" evidence="8">
    <location>
        <begin position="67"/>
        <end position="285"/>
    </location>
</feature>
<keyword evidence="2 7" id="KW-0813">Transport</keyword>
<dbReference type="Pfam" id="PF00528">
    <property type="entry name" value="BPD_transp_1"/>
    <property type="match status" value="1"/>
</dbReference>
<dbReference type="eggNOG" id="COG1175">
    <property type="taxonomic scope" value="Bacteria"/>
</dbReference>
<dbReference type="PROSITE" id="PS50928">
    <property type="entry name" value="ABC_TM1"/>
    <property type="match status" value="1"/>
</dbReference>
<reference evidence="9 10" key="1">
    <citation type="journal article" date="2010" name="Stand. Genomic Sci.">
        <title>Complete genome sequence of Spirochaeta smaragdinae type strain (SEBR 4228).</title>
        <authorList>
            <person name="Mavromatis K."/>
            <person name="Yasawong M."/>
            <person name="Chertkov O."/>
            <person name="Lapidus A."/>
            <person name="Lucas S."/>
            <person name="Nolan M."/>
            <person name="Del Rio T.G."/>
            <person name="Tice H."/>
            <person name="Cheng J.F."/>
            <person name="Pitluck S."/>
            <person name="Liolios K."/>
            <person name="Ivanova N."/>
            <person name="Tapia R."/>
            <person name="Han C."/>
            <person name="Bruce D."/>
            <person name="Goodwin L."/>
            <person name="Pati A."/>
            <person name="Chen A."/>
            <person name="Palaniappan K."/>
            <person name="Land M."/>
            <person name="Hauser L."/>
            <person name="Chang Y.J."/>
            <person name="Jeffries C.D."/>
            <person name="Detter J.C."/>
            <person name="Rohde M."/>
            <person name="Brambilla E."/>
            <person name="Spring S."/>
            <person name="Goker M."/>
            <person name="Sikorski J."/>
            <person name="Woyke T."/>
            <person name="Bristow J."/>
            <person name="Eisen J.A."/>
            <person name="Markowitz V."/>
            <person name="Hugenholtz P."/>
            <person name="Klenk H.P."/>
            <person name="Kyrpides N.C."/>
        </authorList>
    </citation>
    <scope>NUCLEOTIDE SEQUENCE [LARGE SCALE GENOMIC DNA]</scope>
    <source>
        <strain evidence="10">DSM 11293 / JCM 15392 / SEBR 4228</strain>
    </source>
</reference>
<proteinExistence type="inferred from homology"/>
<keyword evidence="5 7" id="KW-1133">Transmembrane helix</keyword>
<evidence type="ECO:0000256" key="1">
    <source>
        <dbReference type="ARBA" id="ARBA00004651"/>
    </source>
</evidence>
<name>E1R4M3_SEDSS</name>
<dbReference type="EMBL" id="CP002116">
    <property type="protein sequence ID" value="ADK81764.1"/>
    <property type="molecule type" value="Genomic_DNA"/>
</dbReference>
<dbReference type="PANTHER" id="PTHR43227">
    <property type="entry name" value="BLL4140 PROTEIN"/>
    <property type="match status" value="1"/>
</dbReference>
<feature type="transmembrane region" description="Helical" evidence="7">
    <location>
        <begin position="73"/>
        <end position="95"/>
    </location>
</feature>
<dbReference type="InterPro" id="IPR035906">
    <property type="entry name" value="MetI-like_sf"/>
</dbReference>
<dbReference type="Proteomes" id="UP000002318">
    <property type="component" value="Chromosome"/>
</dbReference>
<keyword evidence="6 7" id="KW-0472">Membrane</keyword>
<feature type="transmembrane region" description="Helical" evidence="7">
    <location>
        <begin position="107"/>
        <end position="126"/>
    </location>
</feature>
<dbReference type="Gene3D" id="1.10.3720.10">
    <property type="entry name" value="MetI-like"/>
    <property type="match status" value="1"/>
</dbReference>
<dbReference type="OrthoDB" id="9787541at2"/>
<dbReference type="CDD" id="cd06261">
    <property type="entry name" value="TM_PBP2"/>
    <property type="match status" value="1"/>
</dbReference>
<evidence type="ECO:0000256" key="5">
    <source>
        <dbReference type="ARBA" id="ARBA00022989"/>
    </source>
</evidence>
<evidence type="ECO:0000256" key="4">
    <source>
        <dbReference type="ARBA" id="ARBA00022692"/>
    </source>
</evidence>
<evidence type="ECO:0000259" key="8">
    <source>
        <dbReference type="PROSITE" id="PS50928"/>
    </source>
</evidence>
<sequence>MTLFTDSRKRAPYIFVFPFILSFLIFFLYPVISTLVMSFQEIVPGQVRFIGGTNYKRLLNPQFFTAVKNSLTYMFWTIVVLIPIPMILAVLLNSIPGKKSYLLRGMLFIPALMSVVVVGTIFRLLFASSDMALVNRFVRLFGGEPQAWLLAGSWKSMFLLVLIATWRWTGINIVYFLSGLQQIPQELYEAAEIDGAGPVQKFFRITIPLLKPTTVFVTAISIFGGLAMFEESYILWSAGSPDNSGLTIVRYIYRRGFEAADMGFGSAVGIALLFLVLLISFTFLKITGFFKQERV</sequence>